<gene>
    <name evidence="1" type="ORF">K7C98_27675</name>
</gene>
<accession>A0ABS7TXW6</accession>
<dbReference type="EMBL" id="JAIRAU010000038">
    <property type="protein sequence ID" value="MBZ5713034.1"/>
    <property type="molecule type" value="Genomic_DNA"/>
</dbReference>
<keyword evidence="2" id="KW-1185">Reference proteome</keyword>
<protein>
    <submittedName>
        <fullName evidence="1">Uncharacterized protein</fullName>
    </submittedName>
</protein>
<name>A0ABS7TXW6_9BACT</name>
<reference evidence="1" key="1">
    <citation type="submission" date="2021-08" db="EMBL/GenBank/DDBJ databases">
        <authorList>
            <person name="Stevens D.C."/>
        </authorList>
    </citation>
    <scope>NUCLEOTIDE SEQUENCE</scope>
    <source>
        <strain evidence="1">DSM 53165</strain>
    </source>
</reference>
<dbReference type="RefSeq" id="WP_224194784.1">
    <property type="nucleotide sequence ID" value="NZ_JAIRAU010000038.1"/>
</dbReference>
<dbReference type="Proteomes" id="UP001139031">
    <property type="component" value="Unassembled WGS sequence"/>
</dbReference>
<sequence length="254" mass="27004">MTPVLVFLFLFSTSGALDPPPLLLHGGRAAPRAWLGAVQSALWICWDDGTGRGAPDDACWQRVDLPPGAPDPRDARVAFLDAATAVVRGADDGTFLLVRGDPALQPGEPSLDPRERLAPLACGPGGHVPIYSRGRWAWAPSPCRLGAGQCVGGPALARPRRPTGLDLFFRIELQADARRGVSVTSEATTSVAVVASIGVAFDPARWVGQQFAWQELHAARRPRLRDLPPTRSHGPLAAREREAVAAIVCGGQVR</sequence>
<proteinExistence type="predicted"/>
<evidence type="ECO:0000313" key="1">
    <source>
        <dbReference type="EMBL" id="MBZ5713034.1"/>
    </source>
</evidence>
<evidence type="ECO:0000313" key="2">
    <source>
        <dbReference type="Proteomes" id="UP001139031"/>
    </source>
</evidence>
<comment type="caution">
    <text evidence="1">The sequence shown here is derived from an EMBL/GenBank/DDBJ whole genome shotgun (WGS) entry which is preliminary data.</text>
</comment>
<organism evidence="1 2">
    <name type="scientific">Nannocystis pusilla</name>
    <dbReference type="NCBI Taxonomy" id="889268"/>
    <lineage>
        <taxon>Bacteria</taxon>
        <taxon>Pseudomonadati</taxon>
        <taxon>Myxococcota</taxon>
        <taxon>Polyangia</taxon>
        <taxon>Nannocystales</taxon>
        <taxon>Nannocystaceae</taxon>
        <taxon>Nannocystis</taxon>
    </lineage>
</organism>